<dbReference type="EMBL" id="BKCJ010007314">
    <property type="protein sequence ID" value="GEU76610.1"/>
    <property type="molecule type" value="Genomic_DNA"/>
</dbReference>
<keyword evidence="1" id="KW-0862">Zinc</keyword>
<dbReference type="Pfam" id="PF13976">
    <property type="entry name" value="gag_pre-integrs"/>
    <property type="match status" value="1"/>
</dbReference>
<comment type="caution">
    <text evidence="3">The sequence shown here is derived from an EMBL/GenBank/DDBJ whole genome shotgun (WGS) entry which is preliminary data.</text>
</comment>
<proteinExistence type="predicted"/>
<keyword evidence="1" id="KW-0479">Metal-binding</keyword>
<evidence type="ECO:0000256" key="1">
    <source>
        <dbReference type="PROSITE-ProRule" id="PRU00723"/>
    </source>
</evidence>
<accession>A0A6L2MS73</accession>
<organism evidence="3">
    <name type="scientific">Tanacetum cinerariifolium</name>
    <name type="common">Dalmatian daisy</name>
    <name type="synonym">Chrysanthemum cinerariifolium</name>
    <dbReference type="NCBI Taxonomy" id="118510"/>
    <lineage>
        <taxon>Eukaryota</taxon>
        <taxon>Viridiplantae</taxon>
        <taxon>Streptophyta</taxon>
        <taxon>Embryophyta</taxon>
        <taxon>Tracheophyta</taxon>
        <taxon>Spermatophyta</taxon>
        <taxon>Magnoliopsida</taxon>
        <taxon>eudicotyledons</taxon>
        <taxon>Gunneridae</taxon>
        <taxon>Pentapetalae</taxon>
        <taxon>asterids</taxon>
        <taxon>campanulids</taxon>
        <taxon>Asterales</taxon>
        <taxon>Asteraceae</taxon>
        <taxon>Asteroideae</taxon>
        <taxon>Anthemideae</taxon>
        <taxon>Anthemidinae</taxon>
        <taxon>Tanacetum</taxon>
    </lineage>
</organism>
<dbReference type="PROSITE" id="PS50103">
    <property type="entry name" value="ZF_C3H1"/>
    <property type="match status" value="1"/>
</dbReference>
<gene>
    <name evidence="3" type="ORF">Tci_048588</name>
</gene>
<feature type="domain" description="C3H1-type" evidence="2">
    <location>
        <begin position="4"/>
        <end position="26"/>
    </location>
</feature>
<feature type="zinc finger region" description="C3H1-type" evidence="1">
    <location>
        <begin position="4"/>
        <end position="26"/>
    </location>
</feature>
<dbReference type="GO" id="GO:0008270">
    <property type="term" value="F:zinc ion binding"/>
    <property type="evidence" value="ECO:0007669"/>
    <property type="project" value="UniProtKB-KW"/>
</dbReference>
<dbReference type="InterPro" id="IPR025724">
    <property type="entry name" value="GAG-pre-integrase_dom"/>
</dbReference>
<dbReference type="InterPro" id="IPR054722">
    <property type="entry name" value="PolX-like_BBD"/>
</dbReference>
<evidence type="ECO:0000259" key="2">
    <source>
        <dbReference type="PROSITE" id="PS50103"/>
    </source>
</evidence>
<name>A0A6L2MS73_TANCI</name>
<reference evidence="3" key="1">
    <citation type="journal article" date="2019" name="Sci. Rep.">
        <title>Draft genome of Tanacetum cinerariifolium, the natural source of mosquito coil.</title>
        <authorList>
            <person name="Yamashiro T."/>
            <person name="Shiraishi A."/>
            <person name="Satake H."/>
            <person name="Nakayama K."/>
        </authorList>
    </citation>
    <scope>NUCLEOTIDE SEQUENCE</scope>
</reference>
<dbReference type="AlphaFoldDB" id="A0A6L2MS73"/>
<dbReference type="SMART" id="SM00356">
    <property type="entry name" value="ZnF_C3H1"/>
    <property type="match status" value="1"/>
</dbReference>
<protein>
    <submittedName>
        <fullName evidence="3">Ribonuclease H-like domain-containing protein</fullName>
    </submittedName>
</protein>
<keyword evidence="1" id="KW-0863">Zinc-finger</keyword>
<evidence type="ECO:0000313" key="3">
    <source>
        <dbReference type="EMBL" id="GEU76610.1"/>
    </source>
</evidence>
<dbReference type="Pfam" id="PF22936">
    <property type="entry name" value="Pol_BBD"/>
    <property type="match status" value="1"/>
</dbReference>
<sequence length="338" mass="37901">MSGYCFNFAKGFCRFGDSCKYVHAAQPNSGSNRRAYDIVGNGSSNNNTSNDLLLMLLDTAQQLVSYPSVIPARHVTSAQPVGYPHVNQAQRSTPAQWVTRSPQDRRPHCLMHSLRVHPVSGAWNFDTRASSHLNNSVNSLSEIFNTFMNPSVSIGDGHSIPVTNTSHNILPTPTRSLHLNNVIITPHIVKNLISVRQFGRDNNCTIKFDAFGFFVKDFLSRRVLLRCDSTGDLYPVTAPSPIPHAFLISQHMWHQRLGNPWGEVLRRLVSYNFISYNKEKPLVLCHACQLGKHARLSFVSSSTVISSCFDIIHSDLCTSPISSLFSFKYYVLFLDHYS</sequence>
<dbReference type="InterPro" id="IPR000571">
    <property type="entry name" value="Znf_CCCH"/>
</dbReference>